<dbReference type="EMBL" id="FOSN01000007">
    <property type="protein sequence ID" value="SFK39329.1"/>
    <property type="molecule type" value="Genomic_DNA"/>
</dbReference>
<evidence type="ECO:0000256" key="4">
    <source>
        <dbReference type="ARBA" id="ARBA00022692"/>
    </source>
</evidence>
<evidence type="ECO:0000256" key="7">
    <source>
        <dbReference type="SAM" id="Phobius"/>
    </source>
</evidence>
<keyword evidence="6 7" id="KW-0472">Membrane</keyword>
<dbReference type="InterPro" id="IPR001173">
    <property type="entry name" value="Glyco_trans_2-like"/>
</dbReference>
<dbReference type="PANTHER" id="PTHR43867:SF2">
    <property type="entry name" value="CELLULOSE SYNTHASE CATALYTIC SUBUNIT A [UDP-FORMING]"/>
    <property type="match status" value="1"/>
</dbReference>
<dbReference type="InterPro" id="IPR050321">
    <property type="entry name" value="Glycosyltr_2/OpgH_subfam"/>
</dbReference>
<feature type="transmembrane region" description="Helical" evidence="7">
    <location>
        <begin position="81"/>
        <end position="106"/>
    </location>
</feature>
<accession>A0A1I3Z6Z3</accession>
<feature type="domain" description="Glycosyltransferase 2-like" evidence="8">
    <location>
        <begin position="1"/>
        <end position="169"/>
    </location>
</feature>
<evidence type="ECO:0000256" key="3">
    <source>
        <dbReference type="ARBA" id="ARBA00022679"/>
    </source>
</evidence>
<evidence type="ECO:0000256" key="2">
    <source>
        <dbReference type="ARBA" id="ARBA00022676"/>
    </source>
</evidence>
<evidence type="ECO:0000313" key="9">
    <source>
        <dbReference type="EMBL" id="SFK39329.1"/>
    </source>
</evidence>
<gene>
    <name evidence="9" type="ORF">SAMN05444581_10789</name>
</gene>
<keyword evidence="3 9" id="KW-0808">Transferase</keyword>
<dbReference type="GO" id="GO:0016757">
    <property type="term" value="F:glycosyltransferase activity"/>
    <property type="evidence" value="ECO:0007669"/>
    <property type="project" value="UniProtKB-KW"/>
</dbReference>
<dbReference type="PANTHER" id="PTHR43867">
    <property type="entry name" value="CELLULOSE SYNTHASE CATALYTIC SUBUNIT A [UDP-FORMING]"/>
    <property type="match status" value="1"/>
</dbReference>
<protein>
    <submittedName>
        <fullName evidence="9">Glycosyl transferase family group 2</fullName>
    </submittedName>
</protein>
<dbReference type="InterPro" id="IPR029044">
    <property type="entry name" value="Nucleotide-diphossugar_trans"/>
</dbReference>
<feature type="transmembrane region" description="Helical" evidence="7">
    <location>
        <begin position="126"/>
        <end position="147"/>
    </location>
</feature>
<evidence type="ECO:0000256" key="5">
    <source>
        <dbReference type="ARBA" id="ARBA00022989"/>
    </source>
</evidence>
<dbReference type="GO" id="GO:0016020">
    <property type="term" value="C:membrane"/>
    <property type="evidence" value="ECO:0007669"/>
    <property type="project" value="UniProtKB-SubCell"/>
</dbReference>
<reference evidence="9 10" key="1">
    <citation type="submission" date="2016-10" db="EMBL/GenBank/DDBJ databases">
        <authorList>
            <person name="de Groot N.N."/>
        </authorList>
    </citation>
    <scope>NUCLEOTIDE SEQUENCE [LARGE SCALE GENOMIC DNA]</scope>
    <source>
        <strain evidence="9 10">NE2</strain>
    </source>
</reference>
<evidence type="ECO:0000259" key="8">
    <source>
        <dbReference type="Pfam" id="PF13632"/>
    </source>
</evidence>
<sequence>MREVCGWDAWNVTEDADLGLRLARFGYRTDTLLSNTEEEAPAHLAAWLSQRRRWSKGWMQTFITLSRNPGRLVAEVGAADAGALVLLLTALVVAPPLWPLLAGFMIHDLAVGGLPAPTGLLQLIHSTLWMSVGLFGLFSTVWLAILGMTRRKLLSLWPFLPLLAPYYLLMSVAAWLAVYDLVLRPFHWAKTEHGLARSSRKNSTAISSRAAALKRRSAPSR</sequence>
<organism evidence="9 10">
    <name type="scientific">Methylocapsa palsarum</name>
    <dbReference type="NCBI Taxonomy" id="1612308"/>
    <lineage>
        <taxon>Bacteria</taxon>
        <taxon>Pseudomonadati</taxon>
        <taxon>Pseudomonadota</taxon>
        <taxon>Alphaproteobacteria</taxon>
        <taxon>Hyphomicrobiales</taxon>
        <taxon>Beijerinckiaceae</taxon>
        <taxon>Methylocapsa</taxon>
    </lineage>
</organism>
<dbReference type="Pfam" id="PF13632">
    <property type="entry name" value="Glyco_trans_2_3"/>
    <property type="match status" value="1"/>
</dbReference>
<dbReference type="SUPFAM" id="SSF53448">
    <property type="entry name" value="Nucleotide-diphospho-sugar transferases"/>
    <property type="match status" value="1"/>
</dbReference>
<evidence type="ECO:0000313" key="10">
    <source>
        <dbReference type="Proteomes" id="UP000198755"/>
    </source>
</evidence>
<feature type="transmembrane region" description="Helical" evidence="7">
    <location>
        <begin position="159"/>
        <end position="178"/>
    </location>
</feature>
<dbReference type="AlphaFoldDB" id="A0A1I3Z6Z3"/>
<dbReference type="STRING" id="1612308.SAMN05444581_10789"/>
<keyword evidence="5 7" id="KW-1133">Transmembrane helix</keyword>
<evidence type="ECO:0000256" key="6">
    <source>
        <dbReference type="ARBA" id="ARBA00023136"/>
    </source>
</evidence>
<keyword evidence="2" id="KW-0328">Glycosyltransferase</keyword>
<evidence type="ECO:0000256" key="1">
    <source>
        <dbReference type="ARBA" id="ARBA00004141"/>
    </source>
</evidence>
<comment type="subcellular location">
    <subcellularLocation>
        <location evidence="1">Membrane</location>
        <topology evidence="1">Multi-pass membrane protein</topology>
    </subcellularLocation>
</comment>
<name>A0A1I3Z6Z3_9HYPH</name>
<proteinExistence type="predicted"/>
<keyword evidence="4 7" id="KW-0812">Transmembrane</keyword>
<dbReference type="Proteomes" id="UP000198755">
    <property type="component" value="Unassembled WGS sequence"/>
</dbReference>
<keyword evidence="10" id="KW-1185">Reference proteome</keyword>